<feature type="binding site" evidence="6">
    <location>
        <begin position="388"/>
        <end position="390"/>
    </location>
    <ligand>
        <name>FAD</name>
        <dbReference type="ChEBI" id="CHEBI:57692"/>
    </ligand>
</feature>
<dbReference type="Gene3D" id="1.10.579.10">
    <property type="entry name" value="DNA Cyclobutane Dipyrimidine Photolyase, subunit A, domain 3"/>
    <property type="match status" value="1"/>
</dbReference>
<comment type="cofactor">
    <cofactor evidence="6 8">
        <name>FAD</name>
        <dbReference type="ChEBI" id="CHEBI:57692"/>
    </cofactor>
    <text evidence="6 8">Binds 1 FAD per subunit.</text>
</comment>
<keyword evidence="5 8" id="KW-0157">Chromophore</keyword>
<dbReference type="OrthoDB" id="9772484at2"/>
<comment type="caution">
    <text evidence="10">The sequence shown here is derived from an EMBL/GenBank/DDBJ whole genome shotgun (WGS) entry which is preliminary data.</text>
</comment>
<keyword evidence="4 6" id="KW-0274">FAD</keyword>
<feature type="binding site" evidence="6">
    <location>
        <begin position="251"/>
        <end position="255"/>
    </location>
    <ligand>
        <name>FAD</name>
        <dbReference type="ChEBI" id="CHEBI:57692"/>
    </ligand>
</feature>
<reference evidence="11" key="1">
    <citation type="submission" date="2014-10" db="EMBL/GenBank/DDBJ databases">
        <title>Genome sequencing of Vitellibacter sp. D-24.</title>
        <authorList>
            <person name="Thevarajoo S."/>
            <person name="Selvaratnam C."/>
            <person name="Goh K.M."/>
            <person name="Chong C.S."/>
        </authorList>
    </citation>
    <scope>NUCLEOTIDE SEQUENCE [LARGE SCALE GENOMIC DNA]</scope>
    <source>
        <strain evidence="11">D-24</strain>
    </source>
</reference>
<organism evidence="10 11">
    <name type="scientific">Aequorivita aquimaris</name>
    <dbReference type="NCBI Taxonomy" id="1548749"/>
    <lineage>
        <taxon>Bacteria</taxon>
        <taxon>Pseudomonadati</taxon>
        <taxon>Bacteroidota</taxon>
        <taxon>Flavobacteriia</taxon>
        <taxon>Flavobacteriales</taxon>
        <taxon>Flavobacteriaceae</taxon>
        <taxon>Aequorivita</taxon>
    </lineage>
</organism>
<comment type="cofactor">
    <cofactor evidence="8">
        <name>(6R)-5,10-methylene-5,6,7,8-tetrahydrofolate</name>
        <dbReference type="ChEBI" id="CHEBI:15636"/>
    </cofactor>
    <text evidence="8">Binds 1 5,10-methenyltetrahydrofolate (MTHF) per subunit.</text>
</comment>
<evidence type="ECO:0000256" key="1">
    <source>
        <dbReference type="ARBA" id="ARBA00005862"/>
    </source>
</evidence>
<evidence type="ECO:0000256" key="7">
    <source>
        <dbReference type="PIRSR" id="PIRSR602081-2"/>
    </source>
</evidence>
<keyword evidence="3 6" id="KW-0285">Flavoprotein</keyword>
<evidence type="ECO:0000256" key="4">
    <source>
        <dbReference type="ARBA" id="ARBA00022827"/>
    </source>
</evidence>
<evidence type="ECO:0000259" key="9">
    <source>
        <dbReference type="PROSITE" id="PS51645"/>
    </source>
</evidence>
<dbReference type="InterPro" id="IPR002081">
    <property type="entry name" value="Cryptochrome/DNA_photolyase_1"/>
</dbReference>
<comment type="similarity">
    <text evidence="1 8">Belongs to the DNA photolyase class-1 family.</text>
</comment>
<dbReference type="PANTHER" id="PTHR11455:SF22">
    <property type="entry name" value="CRYPTOCHROME DASH"/>
    <property type="match status" value="1"/>
</dbReference>
<dbReference type="SUPFAM" id="SSF52425">
    <property type="entry name" value="Cryptochrome/photolyase, N-terminal domain"/>
    <property type="match status" value="1"/>
</dbReference>
<dbReference type="InterPro" id="IPR006050">
    <property type="entry name" value="DNA_photolyase_N"/>
</dbReference>
<evidence type="ECO:0000256" key="2">
    <source>
        <dbReference type="ARBA" id="ARBA00017881"/>
    </source>
</evidence>
<evidence type="ECO:0000313" key="10">
    <source>
        <dbReference type="EMBL" id="KXN99088.1"/>
    </source>
</evidence>
<dbReference type="Pfam" id="PF00875">
    <property type="entry name" value="DNA_photolyase"/>
    <property type="match status" value="1"/>
</dbReference>
<evidence type="ECO:0000256" key="8">
    <source>
        <dbReference type="RuleBase" id="RU367151"/>
    </source>
</evidence>
<evidence type="ECO:0000256" key="3">
    <source>
        <dbReference type="ARBA" id="ARBA00022630"/>
    </source>
</evidence>
<dbReference type="PROSITE" id="PS51645">
    <property type="entry name" value="PHR_CRY_ALPHA_BETA"/>
    <property type="match status" value="1"/>
</dbReference>
<dbReference type="Pfam" id="PF03441">
    <property type="entry name" value="FAD_binding_7"/>
    <property type="match status" value="1"/>
</dbReference>
<feature type="site" description="Electron transfer via tryptophanyl radical" evidence="7">
    <location>
        <position position="322"/>
    </location>
</feature>
<dbReference type="InterPro" id="IPR036134">
    <property type="entry name" value="Crypto/Photolyase_FAD-like_sf"/>
</dbReference>
<dbReference type="EMBL" id="JRWG01000004">
    <property type="protein sequence ID" value="KXN99088.1"/>
    <property type="molecule type" value="Genomic_DNA"/>
</dbReference>
<dbReference type="RefSeq" id="WP_062621939.1">
    <property type="nucleotide sequence ID" value="NZ_JRWG01000004.1"/>
</dbReference>
<gene>
    <name evidence="10" type="ORF">LS48_08450</name>
</gene>
<dbReference type="InterPro" id="IPR014729">
    <property type="entry name" value="Rossmann-like_a/b/a_fold"/>
</dbReference>
<dbReference type="InterPro" id="IPR005101">
    <property type="entry name" value="Cryptochr/Photolyase_FAD-bd"/>
</dbReference>
<dbReference type="PATRIC" id="fig|1548749.3.peg.1777"/>
<dbReference type="AlphaFoldDB" id="A0A137RHX4"/>
<dbReference type="InterPro" id="IPR014133">
    <property type="entry name" value="Cry_DASH"/>
</dbReference>
<dbReference type="InterPro" id="IPR036155">
    <property type="entry name" value="Crypto/Photolyase_N_sf"/>
</dbReference>
<keyword evidence="10" id="KW-0456">Lyase</keyword>
<dbReference type="PRINTS" id="PR00147">
    <property type="entry name" value="DNAPHOTLYASE"/>
</dbReference>
<dbReference type="STRING" id="1548749.LS48_08450"/>
<dbReference type="SUPFAM" id="SSF48173">
    <property type="entry name" value="Cryptochrome/photolyase FAD-binding domain"/>
    <property type="match status" value="1"/>
</dbReference>
<feature type="domain" description="Photolyase/cryptochrome alpha/beta" evidence="9">
    <location>
        <begin position="8"/>
        <end position="144"/>
    </location>
</feature>
<dbReference type="Gene3D" id="3.40.50.620">
    <property type="entry name" value="HUPs"/>
    <property type="match status" value="1"/>
</dbReference>
<dbReference type="Gene3D" id="1.25.40.80">
    <property type="match status" value="1"/>
</dbReference>
<keyword evidence="11" id="KW-1185">Reference proteome</keyword>
<dbReference type="NCBIfam" id="TIGR02765">
    <property type="entry name" value="crypto_DASH"/>
    <property type="match status" value="1"/>
</dbReference>
<reference evidence="10 11" key="2">
    <citation type="journal article" date="2016" name="Int. J. Syst. Evol. Microbiol.">
        <title>Vitellibacter aquimaris sp. nov., a marine bacterium isolated from seawater.</title>
        <authorList>
            <person name="Thevarajoo S."/>
            <person name="Selvaratnam C."/>
            <person name="Goh K.M."/>
            <person name="Hong K.W."/>
            <person name="Chan X.Y."/>
            <person name="Chan K.G."/>
            <person name="Chong C.S."/>
        </authorList>
    </citation>
    <scope>NUCLEOTIDE SEQUENCE [LARGE SCALE GENOMIC DNA]</scope>
    <source>
        <strain evidence="10 11">D-24</strain>
    </source>
</reference>
<dbReference type="Proteomes" id="UP000070138">
    <property type="component" value="Unassembled WGS sequence"/>
</dbReference>
<feature type="site" description="Electron transfer via tryptophanyl radical" evidence="7">
    <location>
        <position position="375"/>
    </location>
</feature>
<dbReference type="GO" id="GO:0000719">
    <property type="term" value="P:photoreactive repair"/>
    <property type="evidence" value="ECO:0007669"/>
    <property type="project" value="TreeGrafter"/>
</dbReference>
<dbReference type="GO" id="GO:0003677">
    <property type="term" value="F:DNA binding"/>
    <property type="evidence" value="ECO:0007669"/>
    <property type="project" value="TreeGrafter"/>
</dbReference>
<proteinExistence type="inferred from homology"/>
<dbReference type="PANTHER" id="PTHR11455">
    <property type="entry name" value="CRYPTOCHROME"/>
    <property type="match status" value="1"/>
</dbReference>
<protein>
    <recommendedName>
        <fullName evidence="2 8">Cryptochrome DASH</fullName>
    </recommendedName>
</protein>
<evidence type="ECO:0000313" key="11">
    <source>
        <dbReference type="Proteomes" id="UP000070138"/>
    </source>
</evidence>
<evidence type="ECO:0000256" key="6">
    <source>
        <dbReference type="PIRSR" id="PIRSR602081-1"/>
    </source>
</evidence>
<feature type="binding site" evidence="6">
    <location>
        <position position="238"/>
    </location>
    <ligand>
        <name>FAD</name>
        <dbReference type="ChEBI" id="CHEBI:57692"/>
    </ligand>
</feature>
<sequence>MPEKQKQSTALVWFTKDLRLRDNHSLLQTLAENERTVAAYCFDPRHFAETKYGFKKTEKFRAKFLIETVENLRKNLQSYNITLLVFHEKPEVIFSKIVKKYKIDTIYCQREWTSEEVSVSQKIKAALPDCNFIETYDQFLFHPAEIPFSHFSEIPEVFTDFRKRVEAKAEVRKYAEYPKVQPESNLVEHSTEIPGLTDLGLADFEIDARSAFPFQGGEEAAEERLQHYFWKTQNLKNYKETRNGMLGTEYSSKFSAWLANGSISPTFIYAEVKKFEREVVANQSTYWLIFELLWRDYFKYISLKHGSKIFQLNGISKRNLDWKNEPEVFKKWTEGETDEPFVNANMNEIAATGFMSNRGRQNVNSFWAKELLQDWRIGAAYFESMLIDYDVHSNWGNWMYNSGVGNDPRDRKFNIQKQAERYDPGGEYQKTWLKDF</sequence>
<comment type="function">
    <text evidence="8">May have a photoreceptor function.</text>
</comment>
<name>A0A137RHX4_9FLAO</name>
<accession>A0A137RHX4</accession>
<feature type="site" description="Electron transfer via tryptophanyl radical" evidence="7">
    <location>
        <position position="398"/>
    </location>
</feature>
<dbReference type="GO" id="GO:0071949">
    <property type="term" value="F:FAD binding"/>
    <property type="evidence" value="ECO:0007669"/>
    <property type="project" value="TreeGrafter"/>
</dbReference>
<dbReference type="GO" id="GO:0003904">
    <property type="term" value="F:deoxyribodipyrimidine photo-lyase activity"/>
    <property type="evidence" value="ECO:0007669"/>
    <property type="project" value="TreeGrafter"/>
</dbReference>
<evidence type="ECO:0000256" key="5">
    <source>
        <dbReference type="ARBA" id="ARBA00022991"/>
    </source>
</evidence>